<dbReference type="RefSeq" id="WP_259826280.1">
    <property type="nucleotide sequence ID" value="NZ_CP103445.1"/>
</dbReference>
<feature type="transmembrane region" description="Helical" evidence="1">
    <location>
        <begin position="318"/>
        <end position="340"/>
    </location>
</feature>
<dbReference type="Pfam" id="PF01757">
    <property type="entry name" value="Acyl_transf_3"/>
    <property type="match status" value="1"/>
</dbReference>
<feature type="domain" description="Acyltransferase 3" evidence="2">
    <location>
        <begin position="10"/>
        <end position="340"/>
    </location>
</feature>
<keyword evidence="4" id="KW-1185">Reference proteome</keyword>
<feature type="transmembrane region" description="Helical" evidence="1">
    <location>
        <begin position="280"/>
        <end position="298"/>
    </location>
</feature>
<dbReference type="EMBL" id="CP103445">
    <property type="protein sequence ID" value="UWS35095.1"/>
    <property type="molecule type" value="Genomic_DNA"/>
</dbReference>
<keyword evidence="1" id="KW-0812">Transmembrane</keyword>
<feature type="transmembrane region" description="Helical" evidence="1">
    <location>
        <begin position="226"/>
        <end position="243"/>
    </location>
</feature>
<protein>
    <submittedName>
        <fullName evidence="3">Acyltransferase</fullName>
    </submittedName>
</protein>
<dbReference type="InterPro" id="IPR050879">
    <property type="entry name" value="Acyltransferase_3"/>
</dbReference>
<accession>A0ABY5XCE4</accession>
<dbReference type="PANTHER" id="PTHR23028:SF131">
    <property type="entry name" value="BLR2367 PROTEIN"/>
    <property type="match status" value="1"/>
</dbReference>
<reference evidence="3" key="1">
    <citation type="submission" date="2022-07" db="EMBL/GenBank/DDBJ databases">
        <title>Genetic diversity of Erwinia pyrifoliae.</title>
        <authorList>
            <person name="Park D.S."/>
            <person name="Ham H."/>
        </authorList>
    </citation>
    <scope>NUCLEOTIDE SEQUENCE</scope>
    <source>
        <strain evidence="3">CP201486</strain>
    </source>
</reference>
<keyword evidence="1" id="KW-0472">Membrane</keyword>
<evidence type="ECO:0000259" key="2">
    <source>
        <dbReference type="Pfam" id="PF01757"/>
    </source>
</evidence>
<dbReference type="InterPro" id="IPR002656">
    <property type="entry name" value="Acyl_transf_3_dom"/>
</dbReference>
<feature type="transmembrane region" description="Helical" evidence="1">
    <location>
        <begin position="255"/>
        <end position="273"/>
    </location>
</feature>
<keyword evidence="1" id="KW-1133">Transmembrane helix</keyword>
<keyword evidence="3" id="KW-0012">Acyltransferase</keyword>
<name>A0ABY5XCE4_ERWPY</name>
<gene>
    <name evidence="3" type="ORF">NYP84_08120</name>
</gene>
<dbReference type="Proteomes" id="UP001058553">
    <property type="component" value="Chromosome"/>
</dbReference>
<evidence type="ECO:0000256" key="1">
    <source>
        <dbReference type="SAM" id="Phobius"/>
    </source>
</evidence>
<feature type="transmembrane region" description="Helical" evidence="1">
    <location>
        <begin position="42"/>
        <end position="63"/>
    </location>
</feature>
<feature type="transmembrane region" description="Helical" evidence="1">
    <location>
        <begin position="164"/>
        <end position="183"/>
    </location>
</feature>
<organism evidence="3 4">
    <name type="scientific">Erwinia pyrifoliae</name>
    <dbReference type="NCBI Taxonomy" id="79967"/>
    <lineage>
        <taxon>Bacteria</taxon>
        <taxon>Pseudomonadati</taxon>
        <taxon>Pseudomonadota</taxon>
        <taxon>Gammaproteobacteria</taxon>
        <taxon>Enterobacterales</taxon>
        <taxon>Erwiniaceae</taxon>
        <taxon>Erwinia</taxon>
    </lineage>
</organism>
<sequence>MITYPKKTIDSIQALRGFAALLVVFFHYGITLKLDPGSPLAIIFSHGWSGVDLFFIISGFIAAHTVENQSSGFCAGMEYLIKRVSRIVPLYYLVTIFSAGHSMESFIETGKSLLFIPLGGLPPDSLGPGYGGARVGQGWTLNYEMYFYLIVSISFLFGKMKWPFTAGFMAITLLAPIIIYGAPDSYGFSGFNFEWFYLGLMTNPITLEFIIGILVYYVFSKMDSDLSIGWLILIPTLILTYAINLYSPFYFNSRITAWAIPSALLMIAMLKLGATGKIKINSLIMHVGNISFSIYLLHEAAQGILRKVIKLISGNEHIFSNISMRVLLFVISLTLTFYLSGLSYKYVEHKLSIKLRSFLLSKIALRKKQPV</sequence>
<feature type="transmembrane region" description="Helical" evidence="1">
    <location>
        <begin position="84"/>
        <end position="103"/>
    </location>
</feature>
<dbReference type="GO" id="GO:0016746">
    <property type="term" value="F:acyltransferase activity"/>
    <property type="evidence" value="ECO:0007669"/>
    <property type="project" value="UniProtKB-KW"/>
</dbReference>
<dbReference type="PANTHER" id="PTHR23028">
    <property type="entry name" value="ACETYLTRANSFERASE"/>
    <property type="match status" value="1"/>
</dbReference>
<feature type="transmembrane region" description="Helical" evidence="1">
    <location>
        <begin position="139"/>
        <end position="157"/>
    </location>
</feature>
<feature type="transmembrane region" description="Helical" evidence="1">
    <location>
        <begin position="195"/>
        <end position="219"/>
    </location>
</feature>
<evidence type="ECO:0000313" key="3">
    <source>
        <dbReference type="EMBL" id="UWS35095.1"/>
    </source>
</evidence>
<proteinExistence type="predicted"/>
<keyword evidence="3" id="KW-0808">Transferase</keyword>
<evidence type="ECO:0000313" key="4">
    <source>
        <dbReference type="Proteomes" id="UP001058553"/>
    </source>
</evidence>
<feature type="transmembrane region" description="Helical" evidence="1">
    <location>
        <begin position="12"/>
        <end position="30"/>
    </location>
</feature>